<proteinExistence type="predicted"/>
<accession>A0A4R2FAJ8</accession>
<dbReference type="InterPro" id="IPR004089">
    <property type="entry name" value="MCPsignal_dom"/>
</dbReference>
<comment type="subcellular location">
    <subcellularLocation>
        <location evidence="1">Membrane</location>
    </subcellularLocation>
</comment>
<evidence type="ECO:0000313" key="6">
    <source>
        <dbReference type="Proteomes" id="UP000294832"/>
    </source>
</evidence>
<dbReference type="Pfam" id="PF08495">
    <property type="entry name" value="FIST"/>
    <property type="match status" value="1"/>
</dbReference>
<evidence type="ECO:0000256" key="3">
    <source>
        <dbReference type="PROSITE-ProRule" id="PRU00284"/>
    </source>
</evidence>
<evidence type="ECO:0000256" key="2">
    <source>
        <dbReference type="ARBA" id="ARBA00023224"/>
    </source>
</evidence>
<reference evidence="5 6" key="1">
    <citation type="submission" date="2019-03" db="EMBL/GenBank/DDBJ databases">
        <title>Freshwater and sediment microbial communities from various areas in North America, analyzing microbe dynamics in response to fracking.</title>
        <authorList>
            <person name="Lamendella R."/>
        </authorList>
    </citation>
    <scope>NUCLEOTIDE SEQUENCE [LARGE SCALE GENOMIC DNA]</scope>
    <source>
        <strain evidence="5 6">74A</strain>
    </source>
</reference>
<dbReference type="SMART" id="SM00897">
    <property type="entry name" value="FIST"/>
    <property type="match status" value="1"/>
</dbReference>
<sequence>MWFNRFSVDKKHAANDAPLSVTQTLNASNITADQCHIFELQGGTALVLAYVSPHCDFAAVNRQLKQAMPFAEHIIALMTAGELGGNQQLYHATPSRWDGIVIHAFSKRLLSATSVHCINLFSADIKSGTAKQQPEDRIKRIMDEIQRISVPFDIGSKSTLALTYFDGLSASEDFFTQALYKSRRFPCYFVGGSAGGKLDFSQADIALDGEIKTNSAVICFCKIAEGYRFGILKSHNFVKTGNGFDIVNFDPLTRTLKTVLDEQMQLQTPVAVLTRYFNCSEQQLEQKLQQHSFGIEIDGNIYVRSVAAINADGSIRFFCNLNFGEHLLLVKAKNFAQSTADDFQRFMRNKPGKPVAMIANDCILRRLNNADQLDRVNAFEGICLSGFSTFGEFLGLHQNQTVTAVAFFNVPAGTRFQDEYAENYPFYLAAFSSHYLRAMTISTNKINALQADTIQHMAKIHPLIQSSAQQLQHIAAEASDSSKRQVTIAEQFELFMTQIARQQTQRHYLTDGMTQLRSSADRIVSIIQSISGIAEQTNLLALNAAIEAARAGEAGRGFAVVADEVRALSQRTQNSVKETGQTVEEVSTAINGIAVAIDSINKVLGDIEAESQTLSHDLKNLSESSRDAAAMAQQDIARVEETHQQIQFIEQEIQLIETLSEYAKEHHYDL</sequence>
<dbReference type="InterPro" id="IPR019494">
    <property type="entry name" value="FIST_C"/>
</dbReference>
<dbReference type="Pfam" id="PF00015">
    <property type="entry name" value="MCPsignal"/>
    <property type="match status" value="1"/>
</dbReference>
<dbReference type="AlphaFoldDB" id="A0A4R2FAJ8"/>
<dbReference type="Pfam" id="PF10442">
    <property type="entry name" value="FIST_C"/>
    <property type="match status" value="1"/>
</dbReference>
<organism evidence="5 6">
    <name type="scientific">Shewanella fodinae</name>
    <dbReference type="NCBI Taxonomy" id="552357"/>
    <lineage>
        <taxon>Bacteria</taxon>
        <taxon>Pseudomonadati</taxon>
        <taxon>Pseudomonadota</taxon>
        <taxon>Gammaproteobacteria</taxon>
        <taxon>Alteromonadales</taxon>
        <taxon>Shewanellaceae</taxon>
        <taxon>Shewanella</taxon>
    </lineage>
</organism>
<comment type="caution">
    <text evidence="5">The sequence shown here is derived from an EMBL/GenBank/DDBJ whole genome shotgun (WGS) entry which is preliminary data.</text>
</comment>
<evidence type="ECO:0000313" key="5">
    <source>
        <dbReference type="EMBL" id="TCN84995.1"/>
    </source>
</evidence>
<evidence type="ECO:0000256" key="1">
    <source>
        <dbReference type="ARBA" id="ARBA00004370"/>
    </source>
</evidence>
<dbReference type="PANTHER" id="PTHR32089:SF112">
    <property type="entry name" value="LYSOZYME-LIKE PROTEIN-RELATED"/>
    <property type="match status" value="1"/>
</dbReference>
<dbReference type="SMART" id="SM01204">
    <property type="entry name" value="FIST_C"/>
    <property type="match status" value="1"/>
</dbReference>
<dbReference type="PROSITE" id="PS50111">
    <property type="entry name" value="CHEMOTAXIS_TRANSDUC_2"/>
    <property type="match status" value="1"/>
</dbReference>
<gene>
    <name evidence="5" type="ORF">EDC91_11034</name>
</gene>
<feature type="domain" description="Methyl-accepting transducer" evidence="4">
    <location>
        <begin position="450"/>
        <end position="660"/>
    </location>
</feature>
<dbReference type="PANTHER" id="PTHR32089">
    <property type="entry name" value="METHYL-ACCEPTING CHEMOTAXIS PROTEIN MCPB"/>
    <property type="match status" value="1"/>
</dbReference>
<dbReference type="InterPro" id="IPR013702">
    <property type="entry name" value="FIST_domain_N"/>
</dbReference>
<evidence type="ECO:0000259" key="4">
    <source>
        <dbReference type="PROSITE" id="PS50111"/>
    </source>
</evidence>
<dbReference type="SMART" id="SM00283">
    <property type="entry name" value="MA"/>
    <property type="match status" value="1"/>
</dbReference>
<dbReference type="Gene3D" id="1.10.287.950">
    <property type="entry name" value="Methyl-accepting chemotaxis protein"/>
    <property type="match status" value="1"/>
</dbReference>
<keyword evidence="2 3" id="KW-0807">Transducer</keyword>
<name>A0A4R2FAJ8_9GAMM</name>
<keyword evidence="6" id="KW-1185">Reference proteome</keyword>
<dbReference type="GO" id="GO:0007165">
    <property type="term" value="P:signal transduction"/>
    <property type="evidence" value="ECO:0007669"/>
    <property type="project" value="UniProtKB-KW"/>
</dbReference>
<dbReference type="GO" id="GO:0016020">
    <property type="term" value="C:membrane"/>
    <property type="evidence" value="ECO:0007669"/>
    <property type="project" value="UniProtKB-SubCell"/>
</dbReference>
<dbReference type="GO" id="GO:0006935">
    <property type="term" value="P:chemotaxis"/>
    <property type="evidence" value="ECO:0007669"/>
    <property type="project" value="UniProtKB-ARBA"/>
</dbReference>
<dbReference type="EMBL" id="SLWF01000010">
    <property type="protein sequence ID" value="TCN84995.1"/>
    <property type="molecule type" value="Genomic_DNA"/>
</dbReference>
<dbReference type="Proteomes" id="UP000294832">
    <property type="component" value="Unassembled WGS sequence"/>
</dbReference>
<dbReference type="SUPFAM" id="SSF58104">
    <property type="entry name" value="Methyl-accepting chemotaxis protein (MCP) signaling domain"/>
    <property type="match status" value="1"/>
</dbReference>
<protein>
    <submittedName>
        <fullName evidence="5">FIST-like protein</fullName>
    </submittedName>
</protein>